<accession>A0A1F5EQ46</accession>
<dbReference type="EMBL" id="MFAB01000001">
    <property type="protein sequence ID" value="OGD69517.1"/>
    <property type="molecule type" value="Genomic_DNA"/>
</dbReference>
<dbReference type="InterPro" id="IPR000182">
    <property type="entry name" value="GNAT_dom"/>
</dbReference>
<dbReference type="InterPro" id="IPR016181">
    <property type="entry name" value="Acyl_CoA_acyltransferase"/>
</dbReference>
<name>A0A1F5EQ46_9BACT</name>
<dbReference type="AlphaFoldDB" id="A0A1F5EQ46"/>
<feature type="domain" description="N-acetyltransferase" evidence="1">
    <location>
        <begin position="6"/>
        <end position="92"/>
    </location>
</feature>
<dbReference type="SUPFAM" id="SSF55729">
    <property type="entry name" value="Acyl-CoA N-acyltransferases (Nat)"/>
    <property type="match status" value="1"/>
</dbReference>
<evidence type="ECO:0000259" key="1">
    <source>
        <dbReference type="PROSITE" id="PS51186"/>
    </source>
</evidence>
<dbReference type="Gene3D" id="3.40.630.30">
    <property type="match status" value="1"/>
</dbReference>
<proteinExistence type="predicted"/>
<reference evidence="2 3" key="1">
    <citation type="journal article" date="2016" name="Nat. Commun.">
        <title>Thousands of microbial genomes shed light on interconnected biogeochemical processes in an aquifer system.</title>
        <authorList>
            <person name="Anantharaman K."/>
            <person name="Brown C.T."/>
            <person name="Hug L.A."/>
            <person name="Sharon I."/>
            <person name="Castelle C.J."/>
            <person name="Probst A.J."/>
            <person name="Thomas B.C."/>
            <person name="Singh A."/>
            <person name="Wilkins M.J."/>
            <person name="Karaoz U."/>
            <person name="Brodie E.L."/>
            <person name="Williams K.H."/>
            <person name="Hubbard S.S."/>
            <person name="Banfield J.F."/>
        </authorList>
    </citation>
    <scope>NUCLEOTIDE SEQUENCE [LARGE SCALE GENOMIC DNA]</scope>
</reference>
<evidence type="ECO:0000313" key="3">
    <source>
        <dbReference type="Proteomes" id="UP000176865"/>
    </source>
</evidence>
<dbReference type="PROSITE" id="PS51186">
    <property type="entry name" value="GNAT"/>
    <property type="match status" value="1"/>
</dbReference>
<organism evidence="2 3">
    <name type="scientific">Candidatus Campbellbacteria bacterium RIFCSPLOWO2_01_FULL_34_15</name>
    <dbReference type="NCBI Taxonomy" id="1797579"/>
    <lineage>
        <taxon>Bacteria</taxon>
        <taxon>Candidatus Campbelliibacteriota</taxon>
    </lineage>
</organism>
<comment type="caution">
    <text evidence="2">The sequence shown here is derived from an EMBL/GenBank/DDBJ whole genome shotgun (WGS) entry which is preliminary data.</text>
</comment>
<evidence type="ECO:0000313" key="2">
    <source>
        <dbReference type="EMBL" id="OGD69517.1"/>
    </source>
</evidence>
<gene>
    <name evidence="2" type="ORF">A2996_03575</name>
</gene>
<sequence>MTIQNLKIRKAETKEDIEKALEVRKKVFIDEQGIIIDIERDNHDWSDAVHVVAIINDDGSCVGTGRFIPTKDGAKIQRMSVLSEYRNCGRRF</sequence>
<dbReference type="Proteomes" id="UP000176865">
    <property type="component" value="Unassembled WGS sequence"/>
</dbReference>
<protein>
    <recommendedName>
        <fullName evidence="1">N-acetyltransferase domain-containing protein</fullName>
    </recommendedName>
</protein>
<dbReference type="STRING" id="1797579.A2996_03575"/>
<dbReference type="GO" id="GO:0016747">
    <property type="term" value="F:acyltransferase activity, transferring groups other than amino-acyl groups"/>
    <property type="evidence" value="ECO:0007669"/>
    <property type="project" value="InterPro"/>
</dbReference>